<keyword evidence="1" id="KW-0507">mRNA processing</keyword>
<dbReference type="InterPro" id="IPR036875">
    <property type="entry name" value="Znf_CCHC_sf"/>
</dbReference>
<accession>A0A8H5BTL1</accession>
<dbReference type="Proteomes" id="UP000567179">
    <property type="component" value="Unassembled WGS sequence"/>
</dbReference>
<feature type="region of interest" description="Disordered" evidence="3">
    <location>
        <begin position="226"/>
        <end position="306"/>
    </location>
</feature>
<keyword evidence="2" id="KW-0479">Metal-binding</keyword>
<evidence type="ECO:0000256" key="1">
    <source>
        <dbReference type="ARBA" id="ARBA00022664"/>
    </source>
</evidence>
<feature type="domain" description="CCHC-type" evidence="4">
    <location>
        <begin position="273"/>
        <end position="288"/>
    </location>
</feature>
<dbReference type="GO" id="GO:0006397">
    <property type="term" value="P:mRNA processing"/>
    <property type="evidence" value="ECO:0007669"/>
    <property type="project" value="UniProtKB-KW"/>
</dbReference>
<reference evidence="5 6" key="1">
    <citation type="journal article" date="2020" name="ISME J.">
        <title>Uncovering the hidden diversity of litter-decomposition mechanisms in mushroom-forming fungi.</title>
        <authorList>
            <person name="Floudas D."/>
            <person name="Bentzer J."/>
            <person name="Ahren D."/>
            <person name="Johansson T."/>
            <person name="Persson P."/>
            <person name="Tunlid A."/>
        </authorList>
    </citation>
    <scope>NUCLEOTIDE SEQUENCE [LARGE SCALE GENOMIC DNA]</scope>
    <source>
        <strain evidence="5 6">CBS 101986</strain>
    </source>
</reference>
<dbReference type="PANTHER" id="PTHR47481">
    <property type="match status" value="1"/>
</dbReference>
<gene>
    <name evidence="5" type="ORF">D9619_009472</name>
</gene>
<dbReference type="PANTHER" id="PTHR47481:SF7">
    <property type="entry name" value="CCHC-TYPE DOMAIN-CONTAINING PROTEIN"/>
    <property type="match status" value="1"/>
</dbReference>
<keyword evidence="2" id="KW-0863">Zinc-finger</keyword>
<dbReference type="GO" id="GO:0008270">
    <property type="term" value="F:zinc ion binding"/>
    <property type="evidence" value="ECO:0007669"/>
    <property type="project" value="UniProtKB-KW"/>
</dbReference>
<feature type="region of interest" description="Disordered" evidence="3">
    <location>
        <begin position="378"/>
        <end position="398"/>
    </location>
</feature>
<evidence type="ECO:0000313" key="5">
    <source>
        <dbReference type="EMBL" id="KAF5329329.1"/>
    </source>
</evidence>
<dbReference type="InterPro" id="IPR001878">
    <property type="entry name" value="Znf_CCHC"/>
</dbReference>
<keyword evidence="6" id="KW-1185">Reference proteome</keyword>
<sequence>MSSATAVPNDTLPSSIPKLDASGVNWAIFKVRFQDAVEAKGLWDHYDGSSTRPVLPPVVAVTAPASGTTPATTTQSSPTAAEIAAQQKWDKEELSAKYMLTQKIPDSTLMRVHAKRTVRERWEAIVAEYTEKGAYAQTDLRTKFLESKCPEKTNIREFLDNLRVKREELASVGVDIDEKDYRSVIISSLPVSLSNFASNLLASARMFSSTKTLAPDVLISLISEESERQKAQRSRRSGKSKDDEKDEALSVGASSKAKSTGAKRDNKKPRGVCWNCGEKGHFKPQCPKPPKNEKSSNNSTGKKKAGDVHAVLETDSDSDGVHAVFVDTDSETDSMPGLQSVSNTETGSMPGLQSVTRSLRSDSENGGMVEDDGESCLQDGDVFSEVGSDAGDFDDPDWDPAKLLGEIDETAQAVIDEISGIVSLFFQIVCSA</sequence>
<dbReference type="AlphaFoldDB" id="A0A8H5BTL1"/>
<organism evidence="5 6">
    <name type="scientific">Psilocybe cf. subviscida</name>
    <dbReference type="NCBI Taxonomy" id="2480587"/>
    <lineage>
        <taxon>Eukaryota</taxon>
        <taxon>Fungi</taxon>
        <taxon>Dikarya</taxon>
        <taxon>Basidiomycota</taxon>
        <taxon>Agaricomycotina</taxon>
        <taxon>Agaricomycetes</taxon>
        <taxon>Agaricomycetidae</taxon>
        <taxon>Agaricales</taxon>
        <taxon>Agaricineae</taxon>
        <taxon>Strophariaceae</taxon>
        <taxon>Psilocybe</taxon>
    </lineage>
</organism>
<dbReference type="OrthoDB" id="3263038at2759"/>
<protein>
    <recommendedName>
        <fullName evidence="4">CCHC-type domain-containing protein</fullName>
    </recommendedName>
</protein>
<dbReference type="SUPFAM" id="SSF57756">
    <property type="entry name" value="Retrovirus zinc finger-like domains"/>
    <property type="match status" value="1"/>
</dbReference>
<name>A0A8H5BTL1_9AGAR</name>
<dbReference type="GO" id="GO:0003676">
    <property type="term" value="F:nucleic acid binding"/>
    <property type="evidence" value="ECO:0007669"/>
    <property type="project" value="InterPro"/>
</dbReference>
<proteinExistence type="predicted"/>
<keyword evidence="2" id="KW-0862">Zinc</keyword>
<dbReference type="PROSITE" id="PS50158">
    <property type="entry name" value="ZF_CCHC"/>
    <property type="match status" value="1"/>
</dbReference>
<dbReference type="SMART" id="SM00343">
    <property type="entry name" value="ZnF_C2HC"/>
    <property type="match status" value="1"/>
</dbReference>
<dbReference type="Pfam" id="PF14223">
    <property type="entry name" value="Retrotran_gag_2"/>
    <property type="match status" value="1"/>
</dbReference>
<comment type="caution">
    <text evidence="5">The sequence shown here is derived from an EMBL/GenBank/DDBJ whole genome shotgun (WGS) entry which is preliminary data.</text>
</comment>
<evidence type="ECO:0000256" key="3">
    <source>
        <dbReference type="SAM" id="MobiDB-lite"/>
    </source>
</evidence>
<feature type="compositionally biased region" description="Polar residues" evidence="3">
    <location>
        <begin position="337"/>
        <end position="351"/>
    </location>
</feature>
<evidence type="ECO:0000313" key="6">
    <source>
        <dbReference type="Proteomes" id="UP000567179"/>
    </source>
</evidence>
<dbReference type="EMBL" id="JAACJJ010000002">
    <property type="protein sequence ID" value="KAF5329329.1"/>
    <property type="molecule type" value="Genomic_DNA"/>
</dbReference>
<dbReference type="Gene3D" id="4.10.60.10">
    <property type="entry name" value="Zinc finger, CCHC-type"/>
    <property type="match status" value="1"/>
</dbReference>
<feature type="region of interest" description="Disordered" evidence="3">
    <location>
        <begin position="330"/>
        <end position="351"/>
    </location>
</feature>
<dbReference type="Pfam" id="PF00098">
    <property type="entry name" value="zf-CCHC"/>
    <property type="match status" value="1"/>
</dbReference>
<evidence type="ECO:0000256" key="2">
    <source>
        <dbReference type="PROSITE-ProRule" id="PRU00047"/>
    </source>
</evidence>
<evidence type="ECO:0000259" key="4">
    <source>
        <dbReference type="PROSITE" id="PS50158"/>
    </source>
</evidence>